<keyword evidence="3" id="KW-1185">Reference proteome</keyword>
<dbReference type="PANTHER" id="PTHR11475">
    <property type="entry name" value="OXIDASE/PEROXIDASE"/>
    <property type="match status" value="1"/>
</dbReference>
<keyword evidence="1" id="KW-0560">Oxidoreductase</keyword>
<dbReference type="EnsemblMetazoa" id="MESCA005364-RA">
    <property type="protein sequence ID" value="MESCA005364-PA"/>
    <property type="gene ID" value="MESCA005364"/>
</dbReference>
<evidence type="ECO:0000313" key="3">
    <source>
        <dbReference type="Proteomes" id="UP000015102"/>
    </source>
</evidence>
<name>T1GP47_MEGSC</name>
<dbReference type="EMBL" id="CAQQ02156981">
    <property type="status" value="NOT_ANNOTATED_CDS"/>
    <property type="molecule type" value="Genomic_DNA"/>
</dbReference>
<dbReference type="Gene3D" id="1.10.640.10">
    <property type="entry name" value="Haem peroxidase domain superfamily, animal type"/>
    <property type="match status" value="1"/>
</dbReference>
<dbReference type="PROSITE" id="PS50292">
    <property type="entry name" value="PEROXIDASE_3"/>
    <property type="match status" value="1"/>
</dbReference>
<dbReference type="PANTHER" id="PTHR11475:SF109">
    <property type="entry name" value="CHORION PEROXIDASE-LIKE PROTEIN"/>
    <property type="match status" value="1"/>
</dbReference>
<dbReference type="GO" id="GO:0020037">
    <property type="term" value="F:heme binding"/>
    <property type="evidence" value="ECO:0007669"/>
    <property type="project" value="InterPro"/>
</dbReference>
<reference evidence="3" key="1">
    <citation type="submission" date="2013-02" db="EMBL/GenBank/DDBJ databases">
        <authorList>
            <person name="Hughes D."/>
        </authorList>
    </citation>
    <scope>NUCLEOTIDE SEQUENCE</scope>
    <source>
        <strain>Durham</strain>
        <strain evidence="3">NC isolate 2 -- Noor lab</strain>
    </source>
</reference>
<dbReference type="InterPro" id="IPR010255">
    <property type="entry name" value="Haem_peroxidase_sf"/>
</dbReference>
<keyword evidence="1" id="KW-0575">Peroxidase</keyword>
<dbReference type="AlphaFoldDB" id="T1GP47"/>
<organism evidence="2 3">
    <name type="scientific">Megaselia scalaris</name>
    <name type="common">Humpbacked fly</name>
    <name type="synonym">Phora scalaris</name>
    <dbReference type="NCBI Taxonomy" id="36166"/>
    <lineage>
        <taxon>Eukaryota</taxon>
        <taxon>Metazoa</taxon>
        <taxon>Ecdysozoa</taxon>
        <taxon>Arthropoda</taxon>
        <taxon>Hexapoda</taxon>
        <taxon>Insecta</taxon>
        <taxon>Pterygota</taxon>
        <taxon>Neoptera</taxon>
        <taxon>Endopterygota</taxon>
        <taxon>Diptera</taxon>
        <taxon>Brachycera</taxon>
        <taxon>Muscomorpha</taxon>
        <taxon>Platypezoidea</taxon>
        <taxon>Phoridae</taxon>
        <taxon>Megaseliini</taxon>
        <taxon>Megaselia</taxon>
    </lineage>
</organism>
<dbReference type="GO" id="GO:0006979">
    <property type="term" value="P:response to oxidative stress"/>
    <property type="evidence" value="ECO:0007669"/>
    <property type="project" value="InterPro"/>
</dbReference>
<dbReference type="EMBL" id="CAQQ02156980">
    <property type="status" value="NOT_ANNOTATED_CDS"/>
    <property type="molecule type" value="Genomic_DNA"/>
</dbReference>
<dbReference type="HOGENOM" id="CLU_1227466_0_0_1"/>
<dbReference type="EMBL" id="CAQQ02156979">
    <property type="status" value="NOT_ANNOTATED_CDS"/>
    <property type="molecule type" value="Genomic_DNA"/>
</dbReference>
<protein>
    <recommendedName>
        <fullName evidence="4">Peroxidase</fullName>
    </recommendedName>
</protein>
<accession>T1GP47</accession>
<dbReference type="Pfam" id="PF03098">
    <property type="entry name" value="An_peroxidase"/>
    <property type="match status" value="1"/>
</dbReference>
<dbReference type="EMBL" id="CAQQ02156982">
    <property type="status" value="NOT_ANNOTATED_CDS"/>
    <property type="molecule type" value="Genomic_DNA"/>
</dbReference>
<dbReference type="EMBL" id="CAQQ02156983">
    <property type="status" value="NOT_ANNOTATED_CDS"/>
    <property type="molecule type" value="Genomic_DNA"/>
</dbReference>
<dbReference type="Proteomes" id="UP000015102">
    <property type="component" value="Unassembled WGS sequence"/>
</dbReference>
<evidence type="ECO:0008006" key="4">
    <source>
        <dbReference type="Google" id="ProtNLM"/>
    </source>
</evidence>
<proteinExistence type="predicted"/>
<dbReference type="InterPro" id="IPR037120">
    <property type="entry name" value="Haem_peroxidase_sf_animal"/>
</dbReference>
<dbReference type="STRING" id="36166.T1GP47"/>
<dbReference type="GO" id="GO:0004601">
    <property type="term" value="F:peroxidase activity"/>
    <property type="evidence" value="ECO:0007669"/>
    <property type="project" value="UniProtKB-KW"/>
</dbReference>
<dbReference type="InterPro" id="IPR019791">
    <property type="entry name" value="Haem_peroxidase_animal"/>
</dbReference>
<sequence>MATVKKRPIVIEKTLNIAAKEGLNYANKIYNEIEPNILKNQQILEDNHPASLLSKFSEPTFDNTNITKSAYAALFATKAFRRREPCGLSPIESWEDLAKVVGSESAKRINFAYKSVHDIDLFVGGISERPVIGGIVGPTFACIIAQQFSNLRKGDRFWYENSNLPNSFTLSQLNSIRHVSFAQILCRTMGGGTLQPHVFLPHEIKGNERTLCGIGPLAPIDLRPWV</sequence>
<reference evidence="2" key="2">
    <citation type="submission" date="2015-06" db="UniProtKB">
        <authorList>
            <consortium name="EnsemblMetazoa"/>
        </authorList>
    </citation>
    <scope>IDENTIFICATION</scope>
</reference>
<evidence type="ECO:0000256" key="1">
    <source>
        <dbReference type="ARBA" id="ARBA00022559"/>
    </source>
</evidence>
<dbReference type="SUPFAM" id="SSF48113">
    <property type="entry name" value="Heme-dependent peroxidases"/>
    <property type="match status" value="1"/>
</dbReference>
<evidence type="ECO:0000313" key="2">
    <source>
        <dbReference type="EnsemblMetazoa" id="MESCA005364-PA"/>
    </source>
</evidence>